<sequence length="80" mass="9025">MSLCPLCNGLRKIHVNCPECGNDLDDKGKFMDYADEYSAYMDIDTLKLNDGYPQSLQKGQCPHLMKCPECGHDEVVLVQE</sequence>
<comment type="caution">
    <text evidence="1">The sequence shown here is derived from an EMBL/GenBank/DDBJ whole genome shotgun (WGS) entry which is preliminary data.</text>
</comment>
<organism evidence="1 2">
    <name type="scientific">Peribacillus simplex</name>
    <dbReference type="NCBI Taxonomy" id="1478"/>
    <lineage>
        <taxon>Bacteria</taxon>
        <taxon>Bacillati</taxon>
        <taxon>Bacillota</taxon>
        <taxon>Bacilli</taxon>
        <taxon>Bacillales</taxon>
        <taxon>Bacillaceae</taxon>
        <taxon>Peribacillus</taxon>
    </lineage>
</organism>
<dbReference type="AlphaFoldDB" id="A0A120GP18"/>
<dbReference type="Proteomes" id="UP000064189">
    <property type="component" value="Unassembled WGS sequence"/>
</dbReference>
<dbReference type="RefSeq" id="WP_061143131.1">
    <property type="nucleotide sequence ID" value="NZ_LNNH01000029.1"/>
</dbReference>
<protein>
    <submittedName>
        <fullName evidence="1">Uncharacterized protein</fullName>
    </submittedName>
</protein>
<gene>
    <name evidence="1" type="ORF">AS888_23595</name>
</gene>
<proteinExistence type="predicted"/>
<reference evidence="1 2" key="1">
    <citation type="submission" date="2015-11" db="EMBL/GenBank/DDBJ databases">
        <title>Genome Sequence of Bacillus simplex strain VanAntwerpen2.</title>
        <authorList>
            <person name="Couger M.B."/>
        </authorList>
    </citation>
    <scope>NUCLEOTIDE SEQUENCE [LARGE SCALE GENOMIC DNA]</scope>
    <source>
        <strain evidence="1 2">VanAntwerpen02</strain>
    </source>
</reference>
<keyword evidence="2" id="KW-1185">Reference proteome</keyword>
<evidence type="ECO:0000313" key="2">
    <source>
        <dbReference type="Proteomes" id="UP000064189"/>
    </source>
</evidence>
<name>A0A120GP18_9BACI</name>
<evidence type="ECO:0000313" key="1">
    <source>
        <dbReference type="EMBL" id="KWW16969.1"/>
    </source>
</evidence>
<accession>A0A120GP18</accession>
<dbReference type="EMBL" id="LNNH01000029">
    <property type="protein sequence ID" value="KWW16969.1"/>
    <property type="molecule type" value="Genomic_DNA"/>
</dbReference>